<proteinExistence type="predicted"/>
<dbReference type="InterPro" id="IPR029058">
    <property type="entry name" value="AB_hydrolase_fold"/>
</dbReference>
<keyword evidence="3" id="KW-1185">Reference proteome</keyword>
<keyword evidence="1" id="KW-0732">Signal</keyword>
<reference evidence="2 3" key="1">
    <citation type="submission" date="2016-09" db="EMBL/GenBank/DDBJ databases">
        <authorList>
            <person name="Capua I."/>
            <person name="De Benedictis P."/>
            <person name="Joannis T."/>
            <person name="Lombin L.H."/>
            <person name="Cattoli G."/>
        </authorList>
    </citation>
    <scope>NUCLEOTIDE SEQUENCE [LARGE SCALE GENOMIC DNA]</scope>
    <source>
        <strain evidence="2 3">LMG 25899</strain>
    </source>
</reference>
<comment type="caution">
    <text evidence="2">The sequence shown here is derived from an EMBL/GenBank/DDBJ whole genome shotgun (WGS) entry which is preliminary data.</text>
</comment>
<organism evidence="2 3">
    <name type="scientific">Enterococcus rivorum</name>
    <dbReference type="NCBI Taxonomy" id="762845"/>
    <lineage>
        <taxon>Bacteria</taxon>
        <taxon>Bacillati</taxon>
        <taxon>Bacillota</taxon>
        <taxon>Bacilli</taxon>
        <taxon>Lactobacillales</taxon>
        <taxon>Enterococcaceae</taxon>
        <taxon>Enterococcus</taxon>
    </lineage>
</organism>
<dbReference type="STRING" id="762845.BCR26_07550"/>
<evidence type="ECO:0000313" key="3">
    <source>
        <dbReference type="Proteomes" id="UP000095256"/>
    </source>
</evidence>
<name>A0A1E5L155_9ENTE</name>
<feature type="signal peptide" evidence="1">
    <location>
        <begin position="1"/>
        <end position="23"/>
    </location>
</feature>
<sequence length="288" mass="31827">MKNKKWYLIIVIALLFLVGCSKAQETVNDGQKNAEPATNSETQQKSVTPTLFIHGYSGGKSSFGGMIKRLEKDNYTKKELTLTVDASGEIQAKGKLTGQANNPSVQVLFEENKSHEWNQAEWIKNCLLYVRDTYNIHEVNVVGHSMGGASSFRFLTTFGDDSTLPKIKKFVAIAAPFNNFVEDSSVENIETVLADGPKIQSERYTDYVNGIEKVPSDMKTLLIAGDVEDGSSGDEAVAVTDALSVVSLLRLHGNDVQEKIFYGKTAQHSKLHENVEVDQTVANFLWNE</sequence>
<evidence type="ECO:0008006" key="4">
    <source>
        <dbReference type="Google" id="ProtNLM"/>
    </source>
</evidence>
<dbReference type="AlphaFoldDB" id="A0A1E5L155"/>
<evidence type="ECO:0000313" key="2">
    <source>
        <dbReference type="EMBL" id="OEH83846.1"/>
    </source>
</evidence>
<dbReference type="RefSeq" id="WP_069697196.1">
    <property type="nucleotide sequence ID" value="NZ_JAGGMA010000009.1"/>
</dbReference>
<dbReference type="Pfam" id="PF06028">
    <property type="entry name" value="DUF915"/>
    <property type="match status" value="1"/>
</dbReference>
<dbReference type="PROSITE" id="PS51257">
    <property type="entry name" value="PROKAR_LIPOPROTEIN"/>
    <property type="match status" value="1"/>
</dbReference>
<dbReference type="SUPFAM" id="SSF53474">
    <property type="entry name" value="alpha/beta-Hydrolases"/>
    <property type="match status" value="1"/>
</dbReference>
<dbReference type="Gene3D" id="3.40.50.1820">
    <property type="entry name" value="alpha/beta hydrolase"/>
    <property type="match status" value="1"/>
</dbReference>
<dbReference type="Proteomes" id="UP000095256">
    <property type="component" value="Unassembled WGS sequence"/>
</dbReference>
<gene>
    <name evidence="2" type="ORF">BCR26_07550</name>
</gene>
<dbReference type="InterPro" id="IPR010315">
    <property type="entry name" value="DUF915_hydro-like"/>
</dbReference>
<dbReference type="OrthoDB" id="503948at2"/>
<evidence type="ECO:0000256" key="1">
    <source>
        <dbReference type="SAM" id="SignalP"/>
    </source>
</evidence>
<feature type="chain" id="PRO_5009180636" description="Alpha/beta hydrolase" evidence="1">
    <location>
        <begin position="24"/>
        <end position="288"/>
    </location>
</feature>
<dbReference type="EMBL" id="MIEK01000002">
    <property type="protein sequence ID" value="OEH83846.1"/>
    <property type="molecule type" value="Genomic_DNA"/>
</dbReference>
<accession>A0A1E5L155</accession>
<protein>
    <recommendedName>
        <fullName evidence="4">Alpha/beta hydrolase</fullName>
    </recommendedName>
</protein>